<dbReference type="EMBL" id="SNYV01000018">
    <property type="protein sequence ID" value="TDQ73881.1"/>
    <property type="molecule type" value="Genomic_DNA"/>
</dbReference>
<evidence type="ECO:0000313" key="2">
    <source>
        <dbReference type="Proteomes" id="UP000295292"/>
    </source>
</evidence>
<accession>A0A4R6W8J7</accession>
<proteinExistence type="predicted"/>
<reference evidence="1 2" key="1">
    <citation type="submission" date="2019-03" db="EMBL/GenBank/DDBJ databases">
        <title>Genomic Encyclopedia of Archaeal and Bacterial Type Strains, Phase II (KMG-II): from individual species to whole genera.</title>
        <authorList>
            <person name="Goeker M."/>
        </authorList>
    </citation>
    <scope>NUCLEOTIDE SEQUENCE [LARGE SCALE GENOMIC DNA]</scope>
    <source>
        <strain evidence="1 2">DSM 28353</strain>
    </source>
</reference>
<dbReference type="Proteomes" id="UP000295292">
    <property type="component" value="Unassembled WGS sequence"/>
</dbReference>
<protein>
    <submittedName>
        <fullName evidence="1">Uncharacterized protein</fullName>
    </submittedName>
</protein>
<name>A0A4R6W8J7_9SPHI</name>
<organism evidence="1 2">
    <name type="scientific">Sphingobacterium yanglingense</name>
    <dbReference type="NCBI Taxonomy" id="1437280"/>
    <lineage>
        <taxon>Bacteria</taxon>
        <taxon>Pseudomonadati</taxon>
        <taxon>Bacteroidota</taxon>
        <taxon>Sphingobacteriia</taxon>
        <taxon>Sphingobacteriales</taxon>
        <taxon>Sphingobacteriaceae</taxon>
        <taxon>Sphingobacterium</taxon>
    </lineage>
</organism>
<dbReference type="AlphaFoldDB" id="A0A4R6W8J7"/>
<sequence length="41" mass="5221">MYGMREEFMTYAPIYVQEFQEQDFMWNDEFMAIKERYLPEL</sequence>
<comment type="caution">
    <text evidence="1">The sequence shown here is derived from an EMBL/GenBank/DDBJ whole genome shotgun (WGS) entry which is preliminary data.</text>
</comment>
<evidence type="ECO:0000313" key="1">
    <source>
        <dbReference type="EMBL" id="TDQ73881.1"/>
    </source>
</evidence>
<gene>
    <name evidence="1" type="ORF">CLV99_4319</name>
</gene>
<keyword evidence="2" id="KW-1185">Reference proteome</keyword>